<evidence type="ECO:0000313" key="1">
    <source>
        <dbReference type="EMBL" id="QJA58383.1"/>
    </source>
</evidence>
<protein>
    <submittedName>
        <fullName evidence="1">Uncharacterized protein</fullName>
    </submittedName>
</protein>
<proteinExistence type="predicted"/>
<gene>
    <name evidence="1" type="ORF">MM415B01456_0005</name>
</gene>
<dbReference type="EMBL" id="MT141321">
    <property type="protein sequence ID" value="QJA58383.1"/>
    <property type="molecule type" value="Genomic_DNA"/>
</dbReference>
<name>A0A6M3ILU9_9ZZZZ</name>
<organism evidence="1">
    <name type="scientific">viral metagenome</name>
    <dbReference type="NCBI Taxonomy" id="1070528"/>
    <lineage>
        <taxon>unclassified sequences</taxon>
        <taxon>metagenomes</taxon>
        <taxon>organismal metagenomes</taxon>
    </lineage>
</organism>
<dbReference type="AlphaFoldDB" id="A0A6M3ILU9"/>
<accession>A0A6M3ILU9</accession>
<sequence length="80" mass="9215">MKKKVKKVKKESNAVGNREILLETIESEVLEKMRSFDINEIIETAGLKKVRKTEIQKILSELKKEGILIHKAGVLWVRAE</sequence>
<reference evidence="1" key="1">
    <citation type="submission" date="2020-03" db="EMBL/GenBank/DDBJ databases">
        <title>The deep terrestrial virosphere.</title>
        <authorList>
            <person name="Holmfeldt K."/>
            <person name="Nilsson E."/>
            <person name="Simone D."/>
            <person name="Lopez-Fernandez M."/>
            <person name="Wu X."/>
            <person name="de Brujin I."/>
            <person name="Lundin D."/>
            <person name="Andersson A."/>
            <person name="Bertilsson S."/>
            <person name="Dopson M."/>
        </authorList>
    </citation>
    <scope>NUCLEOTIDE SEQUENCE</scope>
    <source>
        <strain evidence="1">MM415B01456</strain>
    </source>
</reference>